<evidence type="ECO:0000313" key="9">
    <source>
        <dbReference type="Proteomes" id="UP001596103"/>
    </source>
</evidence>
<reference evidence="9" key="1">
    <citation type="journal article" date="2019" name="Int. J. Syst. Evol. Microbiol.">
        <title>The Global Catalogue of Microorganisms (GCM) 10K type strain sequencing project: providing services to taxonomists for standard genome sequencing and annotation.</title>
        <authorList>
            <consortium name="The Broad Institute Genomics Platform"/>
            <consortium name="The Broad Institute Genome Sequencing Center for Infectious Disease"/>
            <person name="Wu L."/>
            <person name="Ma J."/>
        </authorList>
    </citation>
    <scope>NUCLEOTIDE SEQUENCE [LARGE SCALE GENOMIC DNA]</scope>
    <source>
        <strain evidence="9">CCUG 56042</strain>
    </source>
</reference>
<evidence type="ECO:0000259" key="7">
    <source>
        <dbReference type="SMART" id="SM01049"/>
    </source>
</evidence>
<dbReference type="Proteomes" id="UP001596103">
    <property type="component" value="Unassembled WGS sequence"/>
</dbReference>
<dbReference type="SMART" id="SM01049">
    <property type="entry name" value="Cache_2"/>
    <property type="match status" value="1"/>
</dbReference>
<keyword evidence="6" id="KW-0732">Signal</keyword>
<name>A0ABW0J7K6_9BURK</name>
<comment type="subcellular location">
    <subcellularLocation>
        <location evidence="1">Cell membrane</location>
        <topology evidence="1">Multi-pass membrane protein</topology>
    </subcellularLocation>
</comment>
<keyword evidence="5" id="KW-0472">Membrane</keyword>
<feature type="signal peptide" evidence="6">
    <location>
        <begin position="1"/>
        <end position="25"/>
    </location>
</feature>
<feature type="domain" description="Single Cache" evidence="7">
    <location>
        <begin position="27"/>
        <end position="110"/>
    </location>
</feature>
<organism evidence="8 9">
    <name type="scientific">Paraburkholderia denitrificans</name>
    <dbReference type="NCBI Taxonomy" id="694025"/>
    <lineage>
        <taxon>Bacteria</taxon>
        <taxon>Pseudomonadati</taxon>
        <taxon>Pseudomonadota</taxon>
        <taxon>Betaproteobacteria</taxon>
        <taxon>Burkholderiales</taxon>
        <taxon>Burkholderiaceae</taxon>
        <taxon>Paraburkholderia</taxon>
    </lineage>
</organism>
<dbReference type="EMBL" id="JBHSMP010000011">
    <property type="protein sequence ID" value="MFC5428935.1"/>
    <property type="molecule type" value="Genomic_DNA"/>
</dbReference>
<evidence type="ECO:0000256" key="3">
    <source>
        <dbReference type="ARBA" id="ARBA00022692"/>
    </source>
</evidence>
<dbReference type="Gene3D" id="3.30.450.20">
    <property type="entry name" value="PAS domain"/>
    <property type="match status" value="1"/>
</dbReference>
<dbReference type="RefSeq" id="WP_377710936.1">
    <property type="nucleotide sequence ID" value="NZ_JBHSMP010000011.1"/>
</dbReference>
<keyword evidence="3" id="KW-0812">Transmembrane</keyword>
<evidence type="ECO:0000256" key="2">
    <source>
        <dbReference type="ARBA" id="ARBA00022475"/>
    </source>
</evidence>
<feature type="chain" id="PRO_5045181257" evidence="6">
    <location>
        <begin position="26"/>
        <end position="162"/>
    </location>
</feature>
<proteinExistence type="predicted"/>
<dbReference type="InterPro" id="IPR033480">
    <property type="entry name" value="sCache_2"/>
</dbReference>
<evidence type="ECO:0000256" key="1">
    <source>
        <dbReference type="ARBA" id="ARBA00004651"/>
    </source>
</evidence>
<keyword evidence="9" id="KW-1185">Reference proteome</keyword>
<evidence type="ECO:0000256" key="5">
    <source>
        <dbReference type="ARBA" id="ARBA00023136"/>
    </source>
</evidence>
<comment type="caution">
    <text evidence="8">The sequence shown here is derived from an EMBL/GenBank/DDBJ whole genome shotgun (WGS) entry which is preliminary data.</text>
</comment>
<evidence type="ECO:0000256" key="6">
    <source>
        <dbReference type="SAM" id="SignalP"/>
    </source>
</evidence>
<sequence>MIGKTLFTGILLLAGLFCSASPAFSQSSPPMSEAAKQTKALVDKAAGLIDSEGKAAFSKFRVKGSEWFHDDTYLFVYDRNANVLLNPAFPSREGTNVHGQKDANGKLFHDAMIEAAESTGSGWVDYMFLRPGQSQPSHKWTYVKAVTIDGVPGLVGSGFYPE</sequence>
<evidence type="ECO:0000313" key="8">
    <source>
        <dbReference type="EMBL" id="MFC5428935.1"/>
    </source>
</evidence>
<protein>
    <submittedName>
        <fullName evidence="8">Cache domain-containing protein</fullName>
    </submittedName>
</protein>
<accession>A0ABW0J7K6</accession>
<gene>
    <name evidence="8" type="ORF">ACFPTO_09010</name>
</gene>
<keyword evidence="4" id="KW-1133">Transmembrane helix</keyword>
<evidence type="ECO:0000256" key="4">
    <source>
        <dbReference type="ARBA" id="ARBA00022989"/>
    </source>
</evidence>
<keyword evidence="2" id="KW-1003">Cell membrane</keyword>
<dbReference type="Pfam" id="PF17200">
    <property type="entry name" value="sCache_2"/>
    <property type="match status" value="1"/>
</dbReference>